<protein>
    <recommendedName>
        <fullName evidence="1">UspA domain-containing protein</fullName>
    </recommendedName>
</protein>
<evidence type="ECO:0000313" key="2">
    <source>
        <dbReference type="EMBL" id="QEA07285.1"/>
    </source>
</evidence>
<dbReference type="PRINTS" id="PR01438">
    <property type="entry name" value="UNVRSLSTRESS"/>
</dbReference>
<dbReference type="Gene3D" id="3.40.50.12370">
    <property type="match status" value="1"/>
</dbReference>
<gene>
    <name evidence="2" type="ORF">KBTEX_03634</name>
</gene>
<reference evidence="2" key="1">
    <citation type="submission" date="2019-06" db="EMBL/GenBank/DDBJ databases">
        <authorList>
            <person name="Murdoch R.W."/>
            <person name="Fathepure B."/>
        </authorList>
    </citation>
    <scope>NUCLEOTIDE SEQUENCE</scope>
</reference>
<dbReference type="AlphaFoldDB" id="A0A5B8RJL2"/>
<proteinExistence type="predicted"/>
<organism evidence="2">
    <name type="scientific">uncultured organism</name>
    <dbReference type="NCBI Taxonomy" id="155900"/>
    <lineage>
        <taxon>unclassified sequences</taxon>
        <taxon>environmental samples</taxon>
    </lineage>
</organism>
<dbReference type="SUPFAM" id="SSF52402">
    <property type="entry name" value="Adenine nucleotide alpha hydrolases-like"/>
    <property type="match status" value="1"/>
</dbReference>
<name>A0A5B8RJL2_9ZZZZ</name>
<accession>A0A5B8RJL2</accession>
<sequence length="290" mass="31647">MAVTLVTGKTAVTSEPAVTRILVLLDDTRGARAALETAADLAAHQHAELVGLFVEDTDLLRSAGLPFSHEISMTSGQTRPLEAALVERELRERARLLEQALASAGTRRALRWRFEVGRDRLERAADSAAEPRDTLVVGRNGWRRHYGPAMGSVASRLARATRCSVLVVGEERPRHDRPVVVLQPGGDDPSPTLDTAIRLARDRSRPLCILLRPGTGPSVELERLAGEWSRRVGTPIRFEHIADTRAATLVEALHRAEGQALVISRASEPLATAEGYRLLDELDVPVLVID</sequence>
<evidence type="ECO:0000259" key="1">
    <source>
        <dbReference type="Pfam" id="PF00582"/>
    </source>
</evidence>
<dbReference type="EMBL" id="MN079224">
    <property type="protein sequence ID" value="QEA07285.1"/>
    <property type="molecule type" value="Genomic_DNA"/>
</dbReference>
<dbReference type="InterPro" id="IPR006015">
    <property type="entry name" value="Universal_stress_UspA"/>
</dbReference>
<dbReference type="InterPro" id="IPR006016">
    <property type="entry name" value="UspA"/>
</dbReference>
<dbReference type="Pfam" id="PF00582">
    <property type="entry name" value="Usp"/>
    <property type="match status" value="1"/>
</dbReference>
<dbReference type="CDD" id="cd00293">
    <property type="entry name" value="USP-like"/>
    <property type="match status" value="1"/>
</dbReference>
<feature type="domain" description="UspA" evidence="1">
    <location>
        <begin position="19"/>
        <end position="168"/>
    </location>
</feature>